<dbReference type="FunFam" id="1.10.10.10:FF:000001">
    <property type="entry name" value="LysR family transcriptional regulator"/>
    <property type="match status" value="1"/>
</dbReference>
<dbReference type="PANTHER" id="PTHR30537">
    <property type="entry name" value="HTH-TYPE TRANSCRIPTIONAL REGULATOR"/>
    <property type="match status" value="1"/>
</dbReference>
<dbReference type="InterPro" id="IPR000847">
    <property type="entry name" value="LysR_HTH_N"/>
</dbReference>
<evidence type="ECO:0000256" key="2">
    <source>
        <dbReference type="ARBA" id="ARBA00023015"/>
    </source>
</evidence>
<dbReference type="GO" id="GO:0003700">
    <property type="term" value="F:DNA-binding transcription factor activity"/>
    <property type="evidence" value="ECO:0007669"/>
    <property type="project" value="InterPro"/>
</dbReference>
<evidence type="ECO:0000256" key="1">
    <source>
        <dbReference type="ARBA" id="ARBA00009437"/>
    </source>
</evidence>
<keyword evidence="4" id="KW-0804">Transcription</keyword>
<evidence type="ECO:0000256" key="4">
    <source>
        <dbReference type="ARBA" id="ARBA00023163"/>
    </source>
</evidence>
<dbReference type="PANTHER" id="PTHR30537:SF5">
    <property type="entry name" value="HTH-TYPE TRANSCRIPTIONAL ACTIVATOR TTDR-RELATED"/>
    <property type="match status" value="1"/>
</dbReference>
<dbReference type="Proteomes" id="UP000288293">
    <property type="component" value="Unassembled WGS sequence"/>
</dbReference>
<keyword evidence="2" id="KW-0805">Transcription regulation</keyword>
<dbReference type="GO" id="GO:0003677">
    <property type="term" value="F:DNA binding"/>
    <property type="evidence" value="ECO:0007669"/>
    <property type="project" value="UniProtKB-KW"/>
</dbReference>
<dbReference type="Gene3D" id="1.10.10.10">
    <property type="entry name" value="Winged helix-like DNA-binding domain superfamily/Winged helix DNA-binding domain"/>
    <property type="match status" value="1"/>
</dbReference>
<comment type="similarity">
    <text evidence="1">Belongs to the LysR transcriptional regulatory family.</text>
</comment>
<evidence type="ECO:0000256" key="3">
    <source>
        <dbReference type="ARBA" id="ARBA00023125"/>
    </source>
</evidence>
<gene>
    <name evidence="6" type="ORF">CWE09_04420</name>
</gene>
<dbReference type="CDD" id="cd08422">
    <property type="entry name" value="PBP2_CrgA_like"/>
    <property type="match status" value="1"/>
</dbReference>
<dbReference type="EMBL" id="PIPL01000001">
    <property type="protein sequence ID" value="RUO25978.1"/>
    <property type="molecule type" value="Genomic_DNA"/>
</dbReference>
<sequence length="303" mass="33820">MDQLRAIRYFVKVVESGSFTRAAEHFRVPPSSLSRRVADLEAQLGATLLKRSTRVVKLTEIGHSYYTSVRSLLSQLEATDEAVSQYQSKPMGHLRISSMVGFGENMLLPLMDTFSELYPDIVLDITLSDSLTVLERDDIDLAIRGGFAPDERVIATKLMGNEFMPVASPAYLAKMGTPTHPLELAQHKGIYFRTPQGPTPWICELEDRWQDVSAPAAAISNAGRWLVHKAEQGEGILMLPRWVLQPYLDKGSLLPLQLSPSLRTTPNPGLGIYLLYQKTHYQVPKVKVAIDFLTAHSKSWQAT</sequence>
<dbReference type="AlphaFoldDB" id="A0A432W7D1"/>
<keyword evidence="7" id="KW-1185">Reference proteome</keyword>
<dbReference type="InterPro" id="IPR036390">
    <property type="entry name" value="WH_DNA-bd_sf"/>
</dbReference>
<protein>
    <submittedName>
        <fullName evidence="6">LysR family transcriptional regulator</fullName>
    </submittedName>
</protein>
<reference evidence="6 7" key="1">
    <citation type="journal article" date="2011" name="Front. Microbiol.">
        <title>Genomic signatures of strain selection and enhancement in Bacillus atrophaeus var. globigii, a historical biowarfare simulant.</title>
        <authorList>
            <person name="Gibbons H.S."/>
            <person name="Broomall S.M."/>
            <person name="McNew L.A."/>
            <person name="Daligault H."/>
            <person name="Chapman C."/>
            <person name="Bruce D."/>
            <person name="Karavis M."/>
            <person name="Krepps M."/>
            <person name="McGregor P.A."/>
            <person name="Hong C."/>
            <person name="Park K.H."/>
            <person name="Akmal A."/>
            <person name="Feldman A."/>
            <person name="Lin J.S."/>
            <person name="Chang W.E."/>
            <person name="Higgs B.W."/>
            <person name="Demirev P."/>
            <person name="Lindquist J."/>
            <person name="Liem A."/>
            <person name="Fochler E."/>
            <person name="Read T.D."/>
            <person name="Tapia R."/>
            <person name="Johnson S."/>
            <person name="Bishop-Lilly K.A."/>
            <person name="Detter C."/>
            <person name="Han C."/>
            <person name="Sozhamannan S."/>
            <person name="Rosenzweig C.N."/>
            <person name="Skowronski E.W."/>
        </authorList>
    </citation>
    <scope>NUCLEOTIDE SEQUENCE [LARGE SCALE GENOMIC DNA]</scope>
    <source>
        <strain evidence="6 7">MLST1</strain>
    </source>
</reference>
<dbReference type="InterPro" id="IPR036388">
    <property type="entry name" value="WH-like_DNA-bd_sf"/>
</dbReference>
<evidence type="ECO:0000313" key="6">
    <source>
        <dbReference type="EMBL" id="RUO25978.1"/>
    </source>
</evidence>
<dbReference type="Pfam" id="PF03466">
    <property type="entry name" value="LysR_substrate"/>
    <property type="match status" value="1"/>
</dbReference>
<dbReference type="RefSeq" id="WP_126802796.1">
    <property type="nucleotide sequence ID" value="NZ_PIPL01000001.1"/>
</dbReference>
<dbReference type="Gene3D" id="3.40.190.290">
    <property type="match status" value="1"/>
</dbReference>
<dbReference type="SUPFAM" id="SSF53850">
    <property type="entry name" value="Periplasmic binding protein-like II"/>
    <property type="match status" value="1"/>
</dbReference>
<evidence type="ECO:0000313" key="7">
    <source>
        <dbReference type="Proteomes" id="UP000288293"/>
    </source>
</evidence>
<keyword evidence="3" id="KW-0238">DNA-binding</keyword>
<evidence type="ECO:0000259" key="5">
    <source>
        <dbReference type="PROSITE" id="PS50931"/>
    </source>
</evidence>
<dbReference type="Pfam" id="PF00126">
    <property type="entry name" value="HTH_1"/>
    <property type="match status" value="1"/>
</dbReference>
<dbReference type="PROSITE" id="PS50931">
    <property type="entry name" value="HTH_LYSR"/>
    <property type="match status" value="1"/>
</dbReference>
<dbReference type="InterPro" id="IPR005119">
    <property type="entry name" value="LysR_subst-bd"/>
</dbReference>
<organism evidence="6 7">
    <name type="scientific">Aliidiomarina minuta</name>
    <dbReference type="NCBI Taxonomy" id="880057"/>
    <lineage>
        <taxon>Bacteria</taxon>
        <taxon>Pseudomonadati</taxon>
        <taxon>Pseudomonadota</taxon>
        <taxon>Gammaproteobacteria</taxon>
        <taxon>Alteromonadales</taxon>
        <taxon>Idiomarinaceae</taxon>
        <taxon>Aliidiomarina</taxon>
    </lineage>
</organism>
<feature type="domain" description="HTH lysR-type" evidence="5">
    <location>
        <begin position="1"/>
        <end position="59"/>
    </location>
</feature>
<name>A0A432W7D1_9GAMM</name>
<proteinExistence type="inferred from homology"/>
<dbReference type="SUPFAM" id="SSF46785">
    <property type="entry name" value="Winged helix' DNA-binding domain"/>
    <property type="match status" value="1"/>
</dbReference>
<dbReference type="InterPro" id="IPR058163">
    <property type="entry name" value="LysR-type_TF_proteobact-type"/>
</dbReference>
<comment type="caution">
    <text evidence="6">The sequence shown here is derived from an EMBL/GenBank/DDBJ whole genome shotgun (WGS) entry which is preliminary data.</text>
</comment>
<accession>A0A432W7D1</accession>
<dbReference type="OrthoDB" id="9786526at2"/>